<evidence type="ECO:0000313" key="6">
    <source>
        <dbReference type="EMBL" id="KAG8539752.1"/>
    </source>
</evidence>
<evidence type="ECO:0000256" key="2">
    <source>
        <dbReference type="ARBA" id="ARBA00022490"/>
    </source>
</evidence>
<dbReference type="Gene3D" id="2.60.40.10">
    <property type="entry name" value="Immunoglobulins"/>
    <property type="match status" value="2"/>
</dbReference>
<dbReference type="InterPro" id="IPR003598">
    <property type="entry name" value="Ig_sub2"/>
</dbReference>
<dbReference type="GO" id="GO:0005737">
    <property type="term" value="C:cytoplasm"/>
    <property type="evidence" value="ECO:0007669"/>
    <property type="project" value="UniProtKB-SubCell"/>
</dbReference>
<dbReference type="InterPro" id="IPR013098">
    <property type="entry name" value="Ig_I-set"/>
</dbReference>
<evidence type="ECO:0000256" key="1">
    <source>
        <dbReference type="ARBA" id="ARBA00004496"/>
    </source>
</evidence>
<evidence type="ECO:0000259" key="5">
    <source>
        <dbReference type="PROSITE" id="PS50835"/>
    </source>
</evidence>
<dbReference type="InterPro" id="IPR036179">
    <property type="entry name" value="Ig-like_dom_sf"/>
</dbReference>
<dbReference type="PANTHER" id="PTHR35971">
    <property type="entry name" value="SI:DKEY-31G6.6"/>
    <property type="match status" value="1"/>
</dbReference>
<dbReference type="AlphaFoldDB" id="A0AAV6YRM3"/>
<dbReference type="PANTHER" id="PTHR35971:SF5">
    <property type="entry name" value="OBSCURIN LIKE CYTOSKELETAL ADAPTOR 1"/>
    <property type="match status" value="1"/>
</dbReference>
<evidence type="ECO:0000313" key="7">
    <source>
        <dbReference type="Proteomes" id="UP000824782"/>
    </source>
</evidence>
<dbReference type="CDD" id="cd00096">
    <property type="entry name" value="Ig"/>
    <property type="match status" value="2"/>
</dbReference>
<protein>
    <recommendedName>
        <fullName evidence="5">Ig-like domain-containing protein</fullName>
    </recommendedName>
</protein>
<dbReference type="Pfam" id="PF07679">
    <property type="entry name" value="I-set"/>
    <property type="match status" value="2"/>
</dbReference>
<dbReference type="SMART" id="SM00408">
    <property type="entry name" value="IGc2"/>
    <property type="match status" value="2"/>
</dbReference>
<feature type="domain" description="Ig-like" evidence="5">
    <location>
        <begin position="93"/>
        <end position="168"/>
    </location>
</feature>
<keyword evidence="4" id="KW-1015">Disulfide bond</keyword>
<keyword evidence="3" id="KW-0597">Phosphoprotein</keyword>
<dbReference type="InterPro" id="IPR003599">
    <property type="entry name" value="Ig_sub"/>
</dbReference>
<keyword evidence="2" id="KW-0963">Cytoplasm</keyword>
<feature type="non-terminal residue" evidence="6">
    <location>
        <position position="1"/>
    </location>
</feature>
<dbReference type="SMART" id="SM00409">
    <property type="entry name" value="IG"/>
    <property type="match status" value="2"/>
</dbReference>
<dbReference type="Proteomes" id="UP000824782">
    <property type="component" value="Unassembled WGS sequence"/>
</dbReference>
<dbReference type="FunFam" id="2.60.40.10:FF:000421">
    <property type="entry name" value="LOW QUALITY PROTEIN: obscurin"/>
    <property type="match status" value="1"/>
</dbReference>
<comment type="caution">
    <text evidence="6">The sequence shown here is derived from an EMBL/GenBank/DDBJ whole genome shotgun (WGS) entry which is preliminary data.</text>
</comment>
<sequence>ASNIEIVSGLKNTDVFAGETATFSCELSRPDVANVQWWLDGSPLQNSPVNEMSVHSGRVHTLTLKNLGTNDSGLVTFKVGCLMSTAKLLIKDPTIEVVSPMNDLTIDEDDTAEFICQYSRPVQATWKKNDVALWVDGKRVMVEQDWNVAKLTIKSVVPEDGGIYVCEAGGTRVVAMLKVE</sequence>
<feature type="non-terminal residue" evidence="6">
    <location>
        <position position="180"/>
    </location>
</feature>
<evidence type="ECO:0000256" key="3">
    <source>
        <dbReference type="ARBA" id="ARBA00022553"/>
    </source>
</evidence>
<dbReference type="InterPro" id="IPR052385">
    <property type="entry name" value="Obscurin/Obscurin-like_Reg"/>
</dbReference>
<feature type="domain" description="Ig-like" evidence="5">
    <location>
        <begin position="2"/>
        <end position="73"/>
    </location>
</feature>
<proteinExistence type="predicted"/>
<dbReference type="InterPro" id="IPR007110">
    <property type="entry name" value="Ig-like_dom"/>
</dbReference>
<accession>A0AAV6YRM3</accession>
<comment type="subcellular location">
    <subcellularLocation>
        <location evidence="1">Cytoplasm</location>
    </subcellularLocation>
</comment>
<dbReference type="PROSITE" id="PS50835">
    <property type="entry name" value="IG_LIKE"/>
    <property type="match status" value="2"/>
</dbReference>
<evidence type="ECO:0000256" key="4">
    <source>
        <dbReference type="ARBA" id="ARBA00023157"/>
    </source>
</evidence>
<organism evidence="6 7">
    <name type="scientific">Engystomops pustulosus</name>
    <name type="common">Tungara frog</name>
    <name type="synonym">Physalaemus pustulosus</name>
    <dbReference type="NCBI Taxonomy" id="76066"/>
    <lineage>
        <taxon>Eukaryota</taxon>
        <taxon>Metazoa</taxon>
        <taxon>Chordata</taxon>
        <taxon>Craniata</taxon>
        <taxon>Vertebrata</taxon>
        <taxon>Euteleostomi</taxon>
        <taxon>Amphibia</taxon>
        <taxon>Batrachia</taxon>
        <taxon>Anura</taxon>
        <taxon>Neobatrachia</taxon>
        <taxon>Hyloidea</taxon>
        <taxon>Leptodactylidae</taxon>
        <taxon>Leiuperinae</taxon>
        <taxon>Engystomops</taxon>
    </lineage>
</organism>
<name>A0AAV6YRM3_ENGPU</name>
<keyword evidence="7" id="KW-1185">Reference proteome</keyword>
<reference evidence="6" key="1">
    <citation type="thesis" date="2020" institute="ProQuest LLC" country="789 East Eisenhower Parkway, Ann Arbor, MI, USA">
        <title>Comparative Genomics and Chromosome Evolution.</title>
        <authorList>
            <person name="Mudd A.B."/>
        </authorList>
    </citation>
    <scope>NUCLEOTIDE SEQUENCE</scope>
    <source>
        <strain evidence="6">237g6f4</strain>
        <tissue evidence="6">Blood</tissue>
    </source>
</reference>
<dbReference type="InterPro" id="IPR013783">
    <property type="entry name" value="Ig-like_fold"/>
</dbReference>
<gene>
    <name evidence="6" type="ORF">GDO81_020416</name>
</gene>
<dbReference type="SUPFAM" id="SSF48726">
    <property type="entry name" value="Immunoglobulin"/>
    <property type="match status" value="2"/>
</dbReference>
<dbReference type="EMBL" id="WNYA01013164">
    <property type="protein sequence ID" value="KAG8539752.1"/>
    <property type="molecule type" value="Genomic_DNA"/>
</dbReference>